<reference evidence="1" key="1">
    <citation type="submission" date="2019-07" db="EMBL/GenBank/DDBJ databases">
        <authorList>
            <person name="Dittberner H."/>
        </authorList>
    </citation>
    <scope>NUCLEOTIDE SEQUENCE [LARGE SCALE GENOMIC DNA]</scope>
</reference>
<comment type="caution">
    <text evidence="1">The sequence shown here is derived from an EMBL/GenBank/DDBJ whole genome shotgun (WGS) entry which is preliminary data.</text>
</comment>
<keyword evidence="2" id="KW-1185">Reference proteome</keyword>
<dbReference type="Proteomes" id="UP000489600">
    <property type="component" value="Unassembled WGS sequence"/>
</dbReference>
<evidence type="ECO:0000313" key="2">
    <source>
        <dbReference type="Proteomes" id="UP000489600"/>
    </source>
</evidence>
<dbReference type="EMBL" id="CABITT030000008">
    <property type="protein sequence ID" value="VVB16717.1"/>
    <property type="molecule type" value="Genomic_DNA"/>
</dbReference>
<accession>A0A565CSY9</accession>
<name>A0A565CSY9_9BRAS</name>
<proteinExistence type="predicted"/>
<evidence type="ECO:0000313" key="1">
    <source>
        <dbReference type="EMBL" id="VVB16717.1"/>
    </source>
</evidence>
<protein>
    <submittedName>
        <fullName evidence="1">Uncharacterized protein</fullName>
    </submittedName>
</protein>
<gene>
    <name evidence="1" type="ORF">ANE_LOCUS27161</name>
</gene>
<dbReference type="AlphaFoldDB" id="A0A565CSY9"/>
<organism evidence="1 2">
    <name type="scientific">Arabis nemorensis</name>
    <dbReference type="NCBI Taxonomy" id="586526"/>
    <lineage>
        <taxon>Eukaryota</taxon>
        <taxon>Viridiplantae</taxon>
        <taxon>Streptophyta</taxon>
        <taxon>Embryophyta</taxon>
        <taxon>Tracheophyta</taxon>
        <taxon>Spermatophyta</taxon>
        <taxon>Magnoliopsida</taxon>
        <taxon>eudicotyledons</taxon>
        <taxon>Gunneridae</taxon>
        <taxon>Pentapetalae</taxon>
        <taxon>rosids</taxon>
        <taxon>malvids</taxon>
        <taxon>Brassicales</taxon>
        <taxon>Brassicaceae</taxon>
        <taxon>Arabideae</taxon>
        <taxon>Arabis</taxon>
    </lineage>
</organism>
<sequence length="92" mass="10217">MSTGDLSGSSQRQKLEDAPYLEVRISPNHDSSRVLDYANIKTLLYPVIEVLRSTVLFTHTSKPLEEKLMPVSAFSIVEERGARLEAAQAEIA</sequence>